<sequence>MRRFIIGAFLVTLIASFTLVRGHARPDAFRIDIEVMPVDNQGKVLFRANLPGKNENGRKIIEKFAPYTFSVYDSSAVMLFQRYSKDEPVVIKASRYENGQLIGSVTSKWSTVLLTIENKDISITGL</sequence>
<proteinExistence type="predicted"/>
<reference evidence="1" key="1">
    <citation type="journal article" date="2020" name="mSystems">
        <title>Genome- and Community-Level Interaction Insights into Carbon Utilization and Element Cycling Functions of Hydrothermarchaeota in Hydrothermal Sediment.</title>
        <authorList>
            <person name="Zhou Z."/>
            <person name="Liu Y."/>
            <person name="Xu W."/>
            <person name="Pan J."/>
            <person name="Luo Z.H."/>
            <person name="Li M."/>
        </authorList>
    </citation>
    <scope>NUCLEOTIDE SEQUENCE [LARGE SCALE GENOMIC DNA]</scope>
    <source>
        <strain evidence="1">HyVt-456</strain>
    </source>
</reference>
<organism evidence="1">
    <name type="scientific">Caldithrix abyssi</name>
    <dbReference type="NCBI Taxonomy" id="187145"/>
    <lineage>
        <taxon>Bacteria</taxon>
        <taxon>Pseudomonadati</taxon>
        <taxon>Calditrichota</taxon>
        <taxon>Calditrichia</taxon>
        <taxon>Calditrichales</taxon>
        <taxon>Calditrichaceae</taxon>
        <taxon>Caldithrix</taxon>
    </lineage>
</organism>
<accession>A0A7V1PV87</accession>
<comment type="caution">
    <text evidence="1">The sequence shown here is derived from an EMBL/GenBank/DDBJ whole genome shotgun (WGS) entry which is preliminary data.</text>
</comment>
<dbReference type="AlphaFoldDB" id="A0A7V1PV87"/>
<name>A0A7V1PV87_CALAY</name>
<protein>
    <submittedName>
        <fullName evidence="1">Uncharacterized protein</fullName>
    </submittedName>
</protein>
<dbReference type="EMBL" id="DRLD01000231">
    <property type="protein sequence ID" value="HED10711.1"/>
    <property type="molecule type" value="Genomic_DNA"/>
</dbReference>
<evidence type="ECO:0000313" key="1">
    <source>
        <dbReference type="EMBL" id="HED10711.1"/>
    </source>
</evidence>
<dbReference type="Proteomes" id="UP000886005">
    <property type="component" value="Unassembled WGS sequence"/>
</dbReference>
<gene>
    <name evidence="1" type="ORF">ENJ10_08475</name>
</gene>